<protein>
    <submittedName>
        <fullName evidence="2">Uncharacterized protein</fullName>
    </submittedName>
</protein>
<dbReference type="Proteomes" id="UP000000376">
    <property type="component" value="Chromosome"/>
</dbReference>
<dbReference type="RefSeq" id="WP_013170205.1">
    <property type="nucleotide sequence ID" value="NC_014218.1"/>
</dbReference>
<dbReference type="HOGENOM" id="CLU_1178231_0_0_11"/>
<dbReference type="KEGG" id="ahe:Arch_0989"/>
<dbReference type="AlphaFoldDB" id="D7BP60"/>
<dbReference type="EMBL" id="CP002045">
    <property type="protein sequence ID" value="ADH92709.1"/>
    <property type="molecule type" value="Genomic_DNA"/>
</dbReference>
<organism evidence="2 3">
    <name type="scientific">Arcanobacterium haemolyticum (strain ATCC 9345 / DSM 20595 / CCM 5947 / CCUG 17215 / LMG 16163 / NBRC 15585 / NCTC 8452 / 11018)</name>
    <dbReference type="NCBI Taxonomy" id="644284"/>
    <lineage>
        <taxon>Bacteria</taxon>
        <taxon>Bacillati</taxon>
        <taxon>Actinomycetota</taxon>
        <taxon>Actinomycetes</taxon>
        <taxon>Actinomycetales</taxon>
        <taxon>Actinomycetaceae</taxon>
        <taxon>Arcanobacterium</taxon>
    </lineage>
</organism>
<dbReference type="eggNOG" id="ENOG50323KN">
    <property type="taxonomic scope" value="Bacteria"/>
</dbReference>
<keyword evidence="1" id="KW-0812">Transmembrane</keyword>
<name>D7BP60_ARCHD</name>
<dbReference type="OrthoDB" id="3268921at2"/>
<keyword evidence="1" id="KW-1133">Transmembrane helix</keyword>
<evidence type="ECO:0000256" key="1">
    <source>
        <dbReference type="SAM" id="Phobius"/>
    </source>
</evidence>
<reference evidence="2 3" key="1">
    <citation type="journal article" date="2010" name="Stand. Genomic Sci.">
        <title>Complete genome sequence of Arcanobacterium haemolyticum type strain (11018).</title>
        <authorList>
            <person name="Yasawong M."/>
            <person name="Teshima H."/>
            <person name="Lapidus A."/>
            <person name="Nolan M."/>
            <person name="Lucas S."/>
            <person name="Glavina Del Rio T."/>
            <person name="Tice H."/>
            <person name="Cheng J."/>
            <person name="Bruce D."/>
            <person name="Detter C."/>
            <person name="Tapia R."/>
            <person name="Han C."/>
            <person name="Goodwin L."/>
            <person name="Pitluck S."/>
            <person name="Liolios K."/>
            <person name="Ivanova N."/>
            <person name="Mavromatis K."/>
            <person name="Mikhailova N."/>
            <person name="Pati A."/>
            <person name="Chen A."/>
            <person name="Palaniappan K."/>
            <person name="Land M."/>
            <person name="Hauser L."/>
            <person name="Chang Y."/>
            <person name="Jeffries C."/>
            <person name="Rohde M."/>
            <person name="Sikorski J."/>
            <person name="Pukall R."/>
            <person name="Goker M."/>
            <person name="Woyke T."/>
            <person name="Bristow J."/>
            <person name="Eisen J."/>
            <person name="Markowitz V."/>
            <person name="Hugenholtz P."/>
            <person name="Kyrpides N."/>
            <person name="Klenk H."/>
        </authorList>
    </citation>
    <scope>NUCLEOTIDE SEQUENCE [LARGE SCALE GENOMIC DNA]</scope>
    <source>
        <strain evidence="3">ATCC 9345 / DSM 20595 / CCUG 17215 / LMG 16163 / NBRC 15585 / NCTC 8452 / 11018</strain>
    </source>
</reference>
<accession>D7BP60</accession>
<keyword evidence="1" id="KW-0472">Membrane</keyword>
<proteinExistence type="predicted"/>
<gene>
    <name evidence="2" type="ordered locus">Arch_0989</name>
</gene>
<keyword evidence="3" id="KW-1185">Reference proteome</keyword>
<sequence>MSITAGSLNFLLPVIERLTRLPGRMLAIASGCVSGLALLVGWGAGRSSGTVWGWWPFVMALVFAGFVGLFAVLRFRLARAVDATIDRLTTAATGTSDVTVLNEDGSVVGTSHSFDDEVARVQAAQRHADAAREAANKRPVFLPRIEAAQRAAIAGAGGVEKAPYLKDDLRLTIVSAVMSLAAIPVGIFLIFVGIIIWL</sequence>
<feature type="transmembrane region" description="Helical" evidence="1">
    <location>
        <begin position="171"/>
        <end position="197"/>
    </location>
</feature>
<evidence type="ECO:0000313" key="3">
    <source>
        <dbReference type="Proteomes" id="UP000000376"/>
    </source>
</evidence>
<feature type="transmembrane region" description="Helical" evidence="1">
    <location>
        <begin position="25"/>
        <end position="45"/>
    </location>
</feature>
<evidence type="ECO:0000313" key="2">
    <source>
        <dbReference type="EMBL" id="ADH92709.1"/>
    </source>
</evidence>
<feature type="transmembrane region" description="Helical" evidence="1">
    <location>
        <begin position="51"/>
        <end position="73"/>
    </location>
</feature>
<dbReference type="STRING" id="644284.Arch_0989"/>